<reference evidence="1 2" key="1">
    <citation type="submission" date="2021-06" db="EMBL/GenBank/DDBJ databases">
        <title>Caerostris darwini draft genome.</title>
        <authorList>
            <person name="Kono N."/>
            <person name="Arakawa K."/>
        </authorList>
    </citation>
    <scope>NUCLEOTIDE SEQUENCE [LARGE SCALE GENOMIC DNA]</scope>
</reference>
<evidence type="ECO:0000313" key="2">
    <source>
        <dbReference type="Proteomes" id="UP001054837"/>
    </source>
</evidence>
<dbReference type="EMBL" id="BPLQ01014724">
    <property type="protein sequence ID" value="GIY82451.1"/>
    <property type="molecule type" value="Genomic_DNA"/>
</dbReference>
<accession>A0AAV4WIS0</accession>
<keyword evidence="2" id="KW-1185">Reference proteome</keyword>
<protein>
    <submittedName>
        <fullName evidence="1">Uncharacterized protein</fullName>
    </submittedName>
</protein>
<dbReference type="AlphaFoldDB" id="A0AAV4WIS0"/>
<name>A0AAV4WIS0_9ARAC</name>
<dbReference type="Proteomes" id="UP001054837">
    <property type="component" value="Unassembled WGS sequence"/>
</dbReference>
<comment type="caution">
    <text evidence="1">The sequence shown here is derived from an EMBL/GenBank/DDBJ whole genome shotgun (WGS) entry which is preliminary data.</text>
</comment>
<gene>
    <name evidence="1" type="ORF">CDAR_548531</name>
</gene>
<evidence type="ECO:0000313" key="1">
    <source>
        <dbReference type="EMBL" id="GIY82451.1"/>
    </source>
</evidence>
<proteinExistence type="predicted"/>
<sequence>MSFCWHSLSTNERKIIPEDEKLVRLAVTVREPSHAGGEGHWKALRMEAFAFTARSATNVQTIRTKVRGPLLTRSVSCTRFERAEETRAPLEVCHCSETGFASCIPERKARVPLGAHPRSRARNNAIGNLRDARNWFFFGAESGAPPLLFKGTFCATGS</sequence>
<organism evidence="1 2">
    <name type="scientific">Caerostris darwini</name>
    <dbReference type="NCBI Taxonomy" id="1538125"/>
    <lineage>
        <taxon>Eukaryota</taxon>
        <taxon>Metazoa</taxon>
        <taxon>Ecdysozoa</taxon>
        <taxon>Arthropoda</taxon>
        <taxon>Chelicerata</taxon>
        <taxon>Arachnida</taxon>
        <taxon>Araneae</taxon>
        <taxon>Araneomorphae</taxon>
        <taxon>Entelegynae</taxon>
        <taxon>Araneoidea</taxon>
        <taxon>Araneidae</taxon>
        <taxon>Caerostris</taxon>
    </lineage>
</organism>